<dbReference type="HAMAP" id="MF_00226_B">
    <property type="entry name" value="CinA_B"/>
    <property type="match status" value="1"/>
</dbReference>
<dbReference type="NCBIfam" id="NF001813">
    <property type="entry name" value="PRK00549.1"/>
    <property type="match status" value="1"/>
</dbReference>
<dbReference type="InterPro" id="IPR001453">
    <property type="entry name" value="MoaB/Mog_dom"/>
</dbReference>
<proteinExistence type="inferred from homology"/>
<gene>
    <name evidence="2" type="ORF">UFOPK1874_00027</name>
</gene>
<dbReference type="Pfam" id="PF02464">
    <property type="entry name" value="CinA"/>
    <property type="match status" value="1"/>
</dbReference>
<sequence length="415" mass="43947">MRCNVVAVGTELLLGQIVDTNSSYIGEQLAAVGIASHLQLKVGDNLDRVVEAFTIALKDADAIIVCGGLGPTHDDLTRDAIAQVMGVDLVHDAAVAAVIEELFARRGRRMSSNNLRQAMVPVGARIIEQTRGTAPGLMCPVGDKMIYAVPGVPHEMQDMLSRAVLPDLLARSGEKAVIASRVLRTWGESESALNERLDPIIEELEEVGNPTLAFLASGWEGIKVRLTAKADSQWEADELLSQWETKVRELVGDVVFGLDGETMESVVLGLLQERGWSLGVAESVTGGLVGGRITNVPGSSAVFRGGVISYASEVKFDVLGVDRGPVVSEEAAVQMALGAQRVIGSDVAIALTGVAGPDEQDGRHVGTLCVGVALPDGSTYSVTNTLPGLRDQMRMYSVITALSFLRGILLNTPSK</sequence>
<accession>A0A6J6GVD2</accession>
<dbReference type="EMBL" id="CAEZUX010000001">
    <property type="protein sequence ID" value="CAB4605006.1"/>
    <property type="molecule type" value="Genomic_DNA"/>
</dbReference>
<dbReference type="SUPFAM" id="SSF53218">
    <property type="entry name" value="Molybdenum cofactor biosynthesis proteins"/>
    <property type="match status" value="1"/>
</dbReference>
<evidence type="ECO:0000313" key="2">
    <source>
        <dbReference type="EMBL" id="CAB4605006.1"/>
    </source>
</evidence>
<dbReference type="NCBIfam" id="TIGR00200">
    <property type="entry name" value="cinA_nterm"/>
    <property type="match status" value="1"/>
</dbReference>
<dbReference type="InterPro" id="IPR036653">
    <property type="entry name" value="CinA-like_C"/>
</dbReference>
<dbReference type="CDD" id="cd00885">
    <property type="entry name" value="cinA"/>
    <property type="match status" value="1"/>
</dbReference>
<dbReference type="Pfam" id="PF00994">
    <property type="entry name" value="MoCF_biosynth"/>
    <property type="match status" value="1"/>
</dbReference>
<protein>
    <submittedName>
        <fullName evidence="2">Unannotated protein</fullName>
    </submittedName>
</protein>
<dbReference type="PANTHER" id="PTHR13939:SF0">
    <property type="entry name" value="NMN AMIDOHYDROLASE-LIKE PROTEIN YFAY"/>
    <property type="match status" value="1"/>
</dbReference>
<feature type="domain" description="MoaB/Mog" evidence="1">
    <location>
        <begin position="4"/>
        <end position="171"/>
    </location>
</feature>
<dbReference type="InterPro" id="IPR036425">
    <property type="entry name" value="MoaB/Mog-like_dom_sf"/>
</dbReference>
<dbReference type="InterPro" id="IPR008135">
    <property type="entry name" value="Competence-induced_CinA"/>
</dbReference>
<name>A0A6J6GVD2_9ZZZZ</name>
<organism evidence="2">
    <name type="scientific">freshwater metagenome</name>
    <dbReference type="NCBI Taxonomy" id="449393"/>
    <lineage>
        <taxon>unclassified sequences</taxon>
        <taxon>metagenomes</taxon>
        <taxon>ecological metagenomes</taxon>
    </lineage>
</organism>
<dbReference type="NCBIfam" id="TIGR00199">
    <property type="entry name" value="PncC_domain"/>
    <property type="match status" value="1"/>
</dbReference>
<dbReference type="InterPro" id="IPR050101">
    <property type="entry name" value="CinA"/>
</dbReference>
<dbReference type="PIRSF" id="PIRSF006728">
    <property type="entry name" value="CinA"/>
    <property type="match status" value="1"/>
</dbReference>
<reference evidence="2" key="1">
    <citation type="submission" date="2020-05" db="EMBL/GenBank/DDBJ databases">
        <authorList>
            <person name="Chiriac C."/>
            <person name="Salcher M."/>
            <person name="Ghai R."/>
            <person name="Kavagutti S V."/>
        </authorList>
    </citation>
    <scope>NUCLEOTIDE SEQUENCE</scope>
</reference>
<dbReference type="Pfam" id="PF18146">
    <property type="entry name" value="CinA_KH"/>
    <property type="match status" value="1"/>
</dbReference>
<evidence type="ECO:0000259" key="1">
    <source>
        <dbReference type="SMART" id="SM00852"/>
    </source>
</evidence>
<dbReference type="Gene3D" id="3.90.950.20">
    <property type="entry name" value="CinA-like"/>
    <property type="match status" value="1"/>
</dbReference>
<dbReference type="InterPro" id="IPR041424">
    <property type="entry name" value="CinA_KH"/>
</dbReference>
<dbReference type="PANTHER" id="PTHR13939">
    <property type="entry name" value="NICOTINAMIDE-NUCLEOTIDE AMIDOHYDROLASE PNCC"/>
    <property type="match status" value="1"/>
</dbReference>
<dbReference type="Gene3D" id="3.40.980.10">
    <property type="entry name" value="MoaB/Mog-like domain"/>
    <property type="match status" value="1"/>
</dbReference>
<dbReference type="Gene3D" id="3.30.70.2860">
    <property type="match status" value="1"/>
</dbReference>
<dbReference type="SUPFAM" id="SSF142433">
    <property type="entry name" value="CinA-like"/>
    <property type="match status" value="1"/>
</dbReference>
<dbReference type="InterPro" id="IPR008136">
    <property type="entry name" value="CinA_C"/>
</dbReference>
<dbReference type="SMART" id="SM00852">
    <property type="entry name" value="MoCF_biosynth"/>
    <property type="match status" value="1"/>
</dbReference>
<dbReference type="AlphaFoldDB" id="A0A6J6GVD2"/>